<protein>
    <submittedName>
        <fullName evidence="1">Uncharacterized protein</fullName>
    </submittedName>
</protein>
<dbReference type="EMBL" id="GGEC01076015">
    <property type="protein sequence ID" value="MBX56499.1"/>
    <property type="molecule type" value="Transcribed_RNA"/>
</dbReference>
<dbReference type="AlphaFoldDB" id="A0A2P2PPG7"/>
<evidence type="ECO:0000313" key="1">
    <source>
        <dbReference type="EMBL" id="MBX56499.1"/>
    </source>
</evidence>
<name>A0A2P2PPG7_RHIMU</name>
<proteinExistence type="predicted"/>
<sequence length="37" mass="4441">MVSFEVFKVLWLLNSSSYWGNHPMGYICFLYSMLTIY</sequence>
<organism evidence="1">
    <name type="scientific">Rhizophora mucronata</name>
    <name type="common">Asiatic mangrove</name>
    <dbReference type="NCBI Taxonomy" id="61149"/>
    <lineage>
        <taxon>Eukaryota</taxon>
        <taxon>Viridiplantae</taxon>
        <taxon>Streptophyta</taxon>
        <taxon>Embryophyta</taxon>
        <taxon>Tracheophyta</taxon>
        <taxon>Spermatophyta</taxon>
        <taxon>Magnoliopsida</taxon>
        <taxon>eudicotyledons</taxon>
        <taxon>Gunneridae</taxon>
        <taxon>Pentapetalae</taxon>
        <taxon>rosids</taxon>
        <taxon>fabids</taxon>
        <taxon>Malpighiales</taxon>
        <taxon>Rhizophoraceae</taxon>
        <taxon>Rhizophora</taxon>
    </lineage>
</organism>
<reference evidence="1" key="1">
    <citation type="submission" date="2018-02" db="EMBL/GenBank/DDBJ databases">
        <title>Rhizophora mucronata_Transcriptome.</title>
        <authorList>
            <person name="Meera S.P."/>
            <person name="Sreeshan A."/>
            <person name="Augustine A."/>
        </authorList>
    </citation>
    <scope>NUCLEOTIDE SEQUENCE</scope>
    <source>
        <tissue evidence="1">Leaf</tissue>
    </source>
</reference>
<accession>A0A2P2PPG7</accession>